<dbReference type="InterPro" id="IPR002808">
    <property type="entry name" value="AdoCbi_amidolase"/>
</dbReference>
<gene>
    <name evidence="1" type="ORF">PMF13cell1_01394</name>
</gene>
<dbReference type="PANTHER" id="PTHR35336">
    <property type="entry name" value="ADENOSYLCOBINAMIDE AMIDOHYDROLASE"/>
    <property type="match status" value="1"/>
</dbReference>
<dbReference type="EMBL" id="CP035945">
    <property type="protein sequence ID" value="QBE95868.1"/>
    <property type="molecule type" value="Genomic_DNA"/>
</dbReference>
<protein>
    <recommendedName>
        <fullName evidence="3">Adenosylcobinamide amidohydrolase</fullName>
    </recommendedName>
</protein>
<evidence type="ECO:0000313" key="1">
    <source>
        <dbReference type="EMBL" id="QBE95868.1"/>
    </source>
</evidence>
<evidence type="ECO:0008006" key="3">
    <source>
        <dbReference type="Google" id="ProtNLM"/>
    </source>
</evidence>
<reference evidence="1 2" key="1">
    <citation type="submission" date="2019-01" db="EMBL/GenBank/DDBJ databases">
        <title>PMF-metabolizing Aryl O-demethylase.</title>
        <authorList>
            <person name="Kim M."/>
        </authorList>
    </citation>
    <scope>NUCLEOTIDE SEQUENCE [LARGE SCALE GENOMIC DNA]</scope>
    <source>
        <strain evidence="1 2">PMF1</strain>
    </source>
</reference>
<dbReference type="InterPro" id="IPR052209">
    <property type="entry name" value="CbiZ"/>
</dbReference>
<dbReference type="Pfam" id="PF01955">
    <property type="entry name" value="CbiZ"/>
    <property type="match status" value="1"/>
</dbReference>
<organism evidence="1 2">
    <name type="scientific">Blautia producta</name>
    <dbReference type="NCBI Taxonomy" id="33035"/>
    <lineage>
        <taxon>Bacteria</taxon>
        <taxon>Bacillati</taxon>
        <taxon>Bacillota</taxon>
        <taxon>Clostridia</taxon>
        <taxon>Lachnospirales</taxon>
        <taxon>Lachnospiraceae</taxon>
        <taxon>Blautia</taxon>
    </lineage>
</organism>
<accession>A0A4V0Z780</accession>
<dbReference type="AlphaFoldDB" id="A0A4V0Z780"/>
<evidence type="ECO:0000313" key="2">
    <source>
        <dbReference type="Proteomes" id="UP000289794"/>
    </source>
</evidence>
<dbReference type="PANTHER" id="PTHR35336:SF5">
    <property type="entry name" value="ADENOSYLCOBINAMIDE AMIDOHYDROLASE"/>
    <property type="match status" value="1"/>
</dbReference>
<dbReference type="Proteomes" id="UP000289794">
    <property type="component" value="Chromosome"/>
</dbReference>
<proteinExistence type="predicted"/>
<name>A0A4V0Z780_9FIRM</name>
<sequence length="373" mass="40581">MQDKKFLPGKGDKLYRDEKYIAAVFGGKRKVLSTSPQNGGLRADLKAVYNYDGRQGGKKEIRLEGGTYESHMRYVSDSIIGLSADSSSGIMTAASMKNASYVKTQYRDIAVSVIATGGIEVNGGRAGDRASWYEKDGNWVELGVEHSHTLGTINIMVFINADLTDGALAKALITCTEAKTAAIQELCIASRYSHGLATGSGTDGTIIVADLESDFKITETGTHSKIGEIIGCTVKEAVMESLFLQTGAGARMQHNAFRRLERFCITADAAASRAVETGAIEPAEQAEFKRQAEKWACCGGAVSWAALEAHLLDEREWGMLKEKEVLDAERKLLCAFGMDGFHMEENAVLMDHIIFAIKERIWAGGIDIYRPLC</sequence>
<dbReference type="KEGG" id="bpro:PMF13cell1_01394"/>